<dbReference type="InterPro" id="IPR007362">
    <property type="entry name" value="DUF429"/>
</dbReference>
<sequence length="243" mass="26917">MVVLAGIDLAWQSTLNPTAIAFGELEGTVLKLTEIKERIFSPQSVLAELQSAQSLQGIAIDGPLIINNETGQRACERSLSREYGSRHASCHASNLTLYPNADGVRISAELEQRGFKHLGRQGEKWQLECYPHPAIIEIFQLPERLKYKKGRVAAKREGQRTLAELLLGLKDTGPIGLTIPDDVRHFFDSKHIASLRGCALKHNEDVLDAVVCLYIAALYQSDHLQKIFGDIEDGYVVVPDFAV</sequence>
<protein>
    <recommendedName>
        <fullName evidence="3">DUF429 domain-containing protein</fullName>
    </recommendedName>
</protein>
<dbReference type="PIRSF" id="PIRSF018008">
    <property type="entry name" value="UCP018008"/>
    <property type="match status" value="1"/>
</dbReference>
<proteinExistence type="predicted"/>
<accession>A0A2G1VH16</accession>
<dbReference type="RefSeq" id="WP_099616170.1">
    <property type="nucleotide sequence ID" value="NZ_KZ319339.1"/>
</dbReference>
<organism evidence="1 2">
    <name type="scientific">Marinobacter guineae</name>
    <dbReference type="NCBI Taxonomy" id="432303"/>
    <lineage>
        <taxon>Bacteria</taxon>
        <taxon>Pseudomonadati</taxon>
        <taxon>Pseudomonadota</taxon>
        <taxon>Gammaproteobacteria</taxon>
        <taxon>Pseudomonadales</taxon>
        <taxon>Marinobacteraceae</taxon>
        <taxon>Marinobacter</taxon>
    </lineage>
</organism>
<evidence type="ECO:0000313" key="1">
    <source>
        <dbReference type="EMBL" id="PHQ26087.1"/>
    </source>
</evidence>
<dbReference type="OrthoDB" id="9801824at2"/>
<evidence type="ECO:0008006" key="3">
    <source>
        <dbReference type="Google" id="ProtNLM"/>
    </source>
</evidence>
<dbReference type="AlphaFoldDB" id="A0A2G1VH16"/>
<name>A0A2G1VH16_9GAMM</name>
<dbReference type="Proteomes" id="UP000229044">
    <property type="component" value="Unassembled WGS sequence"/>
</dbReference>
<dbReference type="EMBL" id="NTFI01000001">
    <property type="protein sequence ID" value="PHQ26087.1"/>
    <property type="molecule type" value="Genomic_DNA"/>
</dbReference>
<dbReference type="InterPro" id="IPR008306">
    <property type="entry name" value="UCP018008"/>
</dbReference>
<keyword evidence="2" id="KW-1185">Reference proteome</keyword>
<evidence type="ECO:0000313" key="2">
    <source>
        <dbReference type="Proteomes" id="UP000229044"/>
    </source>
</evidence>
<gene>
    <name evidence="1" type="ORF">CLH62_00280</name>
</gene>
<dbReference type="Pfam" id="PF04250">
    <property type="entry name" value="DUF429"/>
    <property type="match status" value="1"/>
</dbReference>
<comment type="caution">
    <text evidence="1">The sequence shown here is derived from an EMBL/GenBank/DDBJ whole genome shotgun (WGS) entry which is preliminary data.</text>
</comment>
<reference evidence="1 2" key="1">
    <citation type="submission" date="2017-09" db="EMBL/GenBank/DDBJ databases">
        <title>The draft genome sequences of Marinobacter guineae M3B.</title>
        <authorList>
            <person name="Cao J."/>
        </authorList>
    </citation>
    <scope>NUCLEOTIDE SEQUENCE [LARGE SCALE GENOMIC DNA]</scope>
    <source>
        <strain evidence="1 2">M3B</strain>
    </source>
</reference>